<dbReference type="EMBL" id="HBGK01031237">
    <property type="protein sequence ID" value="CAD9289744.1"/>
    <property type="molecule type" value="Transcribed_RNA"/>
</dbReference>
<evidence type="ECO:0000313" key="1">
    <source>
        <dbReference type="EMBL" id="CAD9289744.1"/>
    </source>
</evidence>
<sequence length="106" mass="12007">MVLLKVNGELVGITAGVVDPVAPSEQANKQTTIFGSGMKFYRRRQSFATSNKQHDESVEPMWCVEPAFLCAAATATATCFDTRRAWWTIWWDWIAAWIKYTIFGVK</sequence>
<dbReference type="EMBL" id="HBGK01031248">
    <property type="protein sequence ID" value="CAD9289754.1"/>
    <property type="molecule type" value="Transcribed_RNA"/>
</dbReference>
<evidence type="ECO:0000313" key="2">
    <source>
        <dbReference type="EMBL" id="CAD9289754.1"/>
    </source>
</evidence>
<protein>
    <submittedName>
        <fullName evidence="1">Uncharacterized protein</fullName>
    </submittedName>
</protein>
<dbReference type="AlphaFoldDB" id="A0A6U5MN18"/>
<reference evidence="1" key="1">
    <citation type="submission" date="2021-01" db="EMBL/GenBank/DDBJ databases">
        <authorList>
            <person name="Corre E."/>
            <person name="Pelletier E."/>
            <person name="Niang G."/>
            <person name="Scheremetjew M."/>
            <person name="Finn R."/>
            <person name="Kale V."/>
            <person name="Holt S."/>
            <person name="Cochrane G."/>
            <person name="Meng A."/>
            <person name="Brown T."/>
            <person name="Cohen L."/>
        </authorList>
    </citation>
    <scope>NUCLEOTIDE SEQUENCE</scope>
    <source>
        <strain evidence="1">CCMP 410</strain>
    </source>
</reference>
<accession>A0A6U5MN18</accession>
<gene>
    <name evidence="1" type="ORF">GOCE00092_LOCUS16307</name>
    <name evidence="2" type="ORF">GOCE00092_LOCUS16313</name>
</gene>
<proteinExistence type="predicted"/>
<organism evidence="1">
    <name type="scientific">Grammatophora oceanica</name>
    <dbReference type="NCBI Taxonomy" id="210454"/>
    <lineage>
        <taxon>Eukaryota</taxon>
        <taxon>Sar</taxon>
        <taxon>Stramenopiles</taxon>
        <taxon>Ochrophyta</taxon>
        <taxon>Bacillariophyta</taxon>
        <taxon>Fragilariophyceae</taxon>
        <taxon>Fragilariophycidae</taxon>
        <taxon>Rhabdonematales</taxon>
        <taxon>Grammatophoraceae</taxon>
        <taxon>Grammatophora</taxon>
    </lineage>
</organism>
<name>A0A6U5MN18_9STRA</name>